<dbReference type="AlphaFoldDB" id="A0A090MM13"/>
<organism evidence="5 6">
    <name type="scientific">Afipia felis</name>
    <name type="common">Cat scratch disease bacillus</name>
    <dbReference type="NCBI Taxonomy" id="1035"/>
    <lineage>
        <taxon>Bacteria</taxon>
        <taxon>Pseudomonadati</taxon>
        <taxon>Pseudomonadota</taxon>
        <taxon>Alphaproteobacteria</taxon>
        <taxon>Hyphomicrobiales</taxon>
        <taxon>Nitrobacteraceae</taxon>
        <taxon>Afipia</taxon>
    </lineage>
</organism>
<accession>A0A090MM13</accession>
<dbReference type="SMART" id="SM00116">
    <property type="entry name" value="CBS"/>
    <property type="match status" value="2"/>
</dbReference>
<protein>
    <submittedName>
        <fullName evidence="5">Manganese-dependent inorganic pyrophosphatase</fullName>
    </submittedName>
</protein>
<dbReference type="PIRSF" id="PIRSF036990">
    <property type="entry name" value="UCP036990_CBS_BON"/>
    <property type="match status" value="1"/>
</dbReference>
<dbReference type="EMBL" id="CCAZ020000001">
    <property type="protein sequence ID" value="CEG06724.1"/>
    <property type="molecule type" value="Genomic_DNA"/>
</dbReference>
<dbReference type="InterPro" id="IPR000644">
    <property type="entry name" value="CBS_dom"/>
</dbReference>
<evidence type="ECO:0000313" key="5">
    <source>
        <dbReference type="EMBL" id="CEG06724.1"/>
    </source>
</evidence>
<proteinExistence type="predicted"/>
<evidence type="ECO:0000256" key="2">
    <source>
        <dbReference type="PROSITE-ProRule" id="PRU00703"/>
    </source>
</evidence>
<dbReference type="Proteomes" id="UP000035762">
    <property type="component" value="Unassembled WGS sequence"/>
</dbReference>
<feature type="domain" description="CBS" evidence="4">
    <location>
        <begin position="94"/>
        <end position="151"/>
    </location>
</feature>
<dbReference type="CDD" id="cd04586">
    <property type="entry name" value="CBS_pair_BON_assoc"/>
    <property type="match status" value="1"/>
</dbReference>
<dbReference type="PANTHER" id="PTHR43080">
    <property type="entry name" value="CBS DOMAIN-CONTAINING PROTEIN CBSX3, MITOCHONDRIAL"/>
    <property type="match status" value="1"/>
</dbReference>
<dbReference type="InterPro" id="IPR046342">
    <property type="entry name" value="CBS_dom_sf"/>
</dbReference>
<dbReference type="PROSITE" id="PS51371">
    <property type="entry name" value="CBS"/>
    <property type="match status" value="2"/>
</dbReference>
<gene>
    <name evidence="5" type="ORF">BN961_00094</name>
</gene>
<dbReference type="InterPro" id="IPR017080">
    <property type="entry name" value="UCP036990_CBS_BON"/>
</dbReference>
<dbReference type="InterPro" id="IPR007055">
    <property type="entry name" value="BON_dom"/>
</dbReference>
<comment type="caution">
    <text evidence="5">The sequence shown here is derived from an EMBL/GenBank/DDBJ whole genome shotgun (WGS) entry which is preliminary data.</text>
</comment>
<keyword evidence="6" id="KW-1185">Reference proteome</keyword>
<evidence type="ECO:0000313" key="6">
    <source>
        <dbReference type="Proteomes" id="UP000035762"/>
    </source>
</evidence>
<dbReference type="Gene3D" id="3.30.1340.30">
    <property type="match status" value="1"/>
</dbReference>
<dbReference type="PANTHER" id="PTHR43080:SF26">
    <property type="entry name" value="REGULATORY PROTEIN"/>
    <property type="match status" value="1"/>
</dbReference>
<keyword evidence="1 2" id="KW-0129">CBS domain</keyword>
<feature type="domain" description="BON" evidence="3">
    <location>
        <begin position="155"/>
        <end position="222"/>
    </location>
</feature>
<feature type="domain" description="CBS" evidence="4">
    <location>
        <begin position="7"/>
        <end position="63"/>
    </location>
</feature>
<name>A0A090MM13_AFIFE</name>
<evidence type="ECO:0000256" key="1">
    <source>
        <dbReference type="ARBA" id="ARBA00023122"/>
    </source>
</evidence>
<dbReference type="Pfam" id="PF00571">
    <property type="entry name" value="CBS"/>
    <property type="match status" value="2"/>
</dbReference>
<dbReference type="OrthoDB" id="9783590at2"/>
<dbReference type="SUPFAM" id="SSF54631">
    <property type="entry name" value="CBS-domain pair"/>
    <property type="match status" value="1"/>
</dbReference>
<dbReference type="Gene3D" id="3.10.580.10">
    <property type="entry name" value="CBS-domain"/>
    <property type="match status" value="1"/>
</dbReference>
<dbReference type="STRING" id="1035.BN961_00094"/>
<dbReference type="PROSITE" id="PS50914">
    <property type="entry name" value="BON"/>
    <property type="match status" value="1"/>
</dbReference>
<evidence type="ECO:0000259" key="4">
    <source>
        <dbReference type="PROSITE" id="PS51371"/>
    </source>
</evidence>
<evidence type="ECO:0000259" key="3">
    <source>
        <dbReference type="PROSITE" id="PS50914"/>
    </source>
</evidence>
<dbReference type="InterPro" id="IPR051257">
    <property type="entry name" value="Diverse_CBS-Domain"/>
</dbReference>
<dbReference type="Pfam" id="PF04972">
    <property type="entry name" value="BON"/>
    <property type="match status" value="1"/>
</dbReference>
<sequence length="228" mass="25484">MKVRDVMTKHLVSVLPNVHVREAAKMMVGNGISALTVVDERGSLVGLLSEGDLLHRRELNTETRRSWWLDLFASDRDLAADYVKSNSRMVRDVMTTKVLTASPDDTLGDVARRFEKHHIKRLPVIENGHLIGIITRANLVQALANTKELPLPRDTDAMIKREIDHRIAEQPWARRPFSICVSNGNVDITGIVYNDNERDAIRIAAENTPGVGVVANNLRVVARPMEDG</sequence>
<reference evidence="5 6" key="1">
    <citation type="journal article" date="2014" name="Genome Announc.">
        <title>Genome Sequence of Afipia felis Strain 76713, Isolated in Hospital Water Using an Amoeba Co-Culture Procedure.</title>
        <authorList>
            <person name="Benamar S."/>
            <person name="La Scola B."/>
            <person name="Croce O."/>
        </authorList>
    </citation>
    <scope>NUCLEOTIDE SEQUENCE [LARGE SCALE GENOMIC DNA]</scope>
    <source>
        <strain evidence="5 6">76713</strain>
    </source>
</reference>